<dbReference type="InterPro" id="IPR051011">
    <property type="entry name" value="Metal_resp_trans_reg"/>
</dbReference>
<dbReference type="InterPro" id="IPR001845">
    <property type="entry name" value="HTH_ArsR_DNA-bd_dom"/>
</dbReference>
<feature type="domain" description="HTH arsR-type" evidence="5">
    <location>
        <begin position="36"/>
        <end position="133"/>
    </location>
</feature>
<evidence type="ECO:0000256" key="4">
    <source>
        <dbReference type="SAM" id="MobiDB-lite"/>
    </source>
</evidence>
<dbReference type="SMART" id="SM00418">
    <property type="entry name" value="HTH_ARSR"/>
    <property type="match status" value="1"/>
</dbReference>
<keyword evidence="1" id="KW-0805">Transcription regulation</keyword>
<evidence type="ECO:0000313" key="6">
    <source>
        <dbReference type="EMBL" id="MCQ4634777.1"/>
    </source>
</evidence>
<evidence type="ECO:0000256" key="1">
    <source>
        <dbReference type="ARBA" id="ARBA00023015"/>
    </source>
</evidence>
<feature type="region of interest" description="Disordered" evidence="4">
    <location>
        <begin position="1"/>
        <end position="26"/>
    </location>
</feature>
<evidence type="ECO:0000259" key="5">
    <source>
        <dbReference type="PROSITE" id="PS50987"/>
    </source>
</evidence>
<evidence type="ECO:0000256" key="3">
    <source>
        <dbReference type="ARBA" id="ARBA00023163"/>
    </source>
</evidence>
<keyword evidence="3" id="KW-0804">Transcription</keyword>
<gene>
    <name evidence="6" type="ORF">GB927_032430</name>
</gene>
<protein>
    <submittedName>
        <fullName evidence="6">Metalloregulator ArsR/SmtB family transcription factor</fullName>
    </submittedName>
</protein>
<dbReference type="PRINTS" id="PR00778">
    <property type="entry name" value="HTHARSR"/>
</dbReference>
<sequence>MEEMMVEQRTATQFEKSDPGTPDRPSFLPDLRRICLALPNKDEAAAFLKLLANDKRLLILDYLLTGDERSVEEIGIDLDIRQPSLSQHLAKLRNAGFVRPRRDGRHILYSIPDDPSIVRSLRGIDQLLRQKHQ</sequence>
<comment type="caution">
    <text evidence="6">The sequence shown here is derived from an EMBL/GenBank/DDBJ whole genome shotgun (WGS) entry which is preliminary data.</text>
</comment>
<dbReference type="PROSITE" id="PS50987">
    <property type="entry name" value="HTH_ARSR_2"/>
    <property type="match status" value="1"/>
</dbReference>
<keyword evidence="2" id="KW-0238">DNA-binding</keyword>
<dbReference type="SUPFAM" id="SSF46785">
    <property type="entry name" value="Winged helix' DNA-binding domain"/>
    <property type="match status" value="1"/>
</dbReference>
<dbReference type="InterPro" id="IPR036390">
    <property type="entry name" value="WH_DNA-bd_sf"/>
</dbReference>
<accession>A0ABT1RHW4</accession>
<evidence type="ECO:0000256" key="2">
    <source>
        <dbReference type="ARBA" id="ARBA00023125"/>
    </source>
</evidence>
<dbReference type="PANTHER" id="PTHR43132:SF2">
    <property type="entry name" value="ARSENICAL RESISTANCE OPERON REPRESSOR ARSR-RELATED"/>
    <property type="match status" value="1"/>
</dbReference>
<dbReference type="PANTHER" id="PTHR43132">
    <property type="entry name" value="ARSENICAL RESISTANCE OPERON REPRESSOR ARSR-RELATED"/>
    <property type="match status" value="1"/>
</dbReference>
<dbReference type="Proteomes" id="UP000996601">
    <property type="component" value="Unassembled WGS sequence"/>
</dbReference>
<dbReference type="NCBIfam" id="NF033788">
    <property type="entry name" value="HTH_metalloreg"/>
    <property type="match status" value="1"/>
</dbReference>
<dbReference type="InterPro" id="IPR011991">
    <property type="entry name" value="ArsR-like_HTH"/>
</dbReference>
<dbReference type="InterPro" id="IPR036388">
    <property type="entry name" value="WH-like_DNA-bd_sf"/>
</dbReference>
<dbReference type="EMBL" id="WHSB02000024">
    <property type="protein sequence ID" value="MCQ4634777.1"/>
    <property type="molecule type" value="Genomic_DNA"/>
</dbReference>
<name>A0ABT1RHW4_9HYPH</name>
<keyword evidence="7" id="KW-1185">Reference proteome</keyword>
<organism evidence="6 7">
    <name type="scientific">Shinella lacus</name>
    <dbReference type="NCBI Taxonomy" id="2654216"/>
    <lineage>
        <taxon>Bacteria</taxon>
        <taxon>Pseudomonadati</taxon>
        <taxon>Pseudomonadota</taxon>
        <taxon>Alphaproteobacteria</taxon>
        <taxon>Hyphomicrobiales</taxon>
        <taxon>Rhizobiaceae</taxon>
        <taxon>Shinella</taxon>
    </lineage>
</organism>
<reference evidence="6" key="1">
    <citation type="submission" date="2021-07" db="EMBL/GenBank/DDBJ databases">
        <title>Shinella sp. nov., a novel member of the genus Shinella from water.</title>
        <authorList>
            <person name="Deng Y."/>
        </authorList>
    </citation>
    <scope>NUCLEOTIDE SEQUENCE</scope>
    <source>
        <strain evidence="6">CPCC 100929</strain>
    </source>
</reference>
<dbReference type="Gene3D" id="1.10.10.10">
    <property type="entry name" value="Winged helix-like DNA-binding domain superfamily/Winged helix DNA-binding domain"/>
    <property type="match status" value="1"/>
</dbReference>
<dbReference type="CDD" id="cd00090">
    <property type="entry name" value="HTH_ARSR"/>
    <property type="match status" value="1"/>
</dbReference>
<evidence type="ECO:0000313" key="7">
    <source>
        <dbReference type="Proteomes" id="UP000996601"/>
    </source>
</evidence>
<proteinExistence type="predicted"/>
<dbReference type="Pfam" id="PF01022">
    <property type="entry name" value="HTH_5"/>
    <property type="match status" value="1"/>
</dbReference>